<feature type="region of interest" description="Disordered" evidence="3">
    <location>
        <begin position="522"/>
        <end position="831"/>
    </location>
</feature>
<dbReference type="PANTHER" id="PTHR47092:SF1">
    <property type="entry name" value="CHROMATIN REMODELING REGULATOR CECR2"/>
    <property type="match status" value="1"/>
</dbReference>
<feature type="compositionally biased region" description="Basic and acidic residues" evidence="3">
    <location>
        <begin position="1321"/>
        <end position="1330"/>
    </location>
</feature>
<feature type="compositionally biased region" description="Low complexity" evidence="3">
    <location>
        <begin position="1503"/>
        <end position="1518"/>
    </location>
</feature>
<gene>
    <name evidence="5" type="ORF">Zmor_007220</name>
</gene>
<feature type="compositionally biased region" description="Polar residues" evidence="3">
    <location>
        <begin position="1546"/>
        <end position="1578"/>
    </location>
</feature>
<feature type="compositionally biased region" description="Basic and acidic residues" evidence="3">
    <location>
        <begin position="1072"/>
        <end position="1100"/>
    </location>
</feature>
<feature type="region of interest" description="Disordered" evidence="3">
    <location>
        <begin position="992"/>
        <end position="1281"/>
    </location>
</feature>
<dbReference type="InterPro" id="IPR018359">
    <property type="entry name" value="Bromodomain_CS"/>
</dbReference>
<protein>
    <recommendedName>
        <fullName evidence="4">Bromo domain-containing protein</fullName>
    </recommendedName>
</protein>
<feature type="compositionally biased region" description="Polar residues" evidence="3">
    <location>
        <begin position="1730"/>
        <end position="1744"/>
    </location>
</feature>
<feature type="region of interest" description="Disordered" evidence="3">
    <location>
        <begin position="1700"/>
        <end position="1744"/>
    </location>
</feature>
<dbReference type="Pfam" id="PF00439">
    <property type="entry name" value="Bromodomain"/>
    <property type="match status" value="1"/>
</dbReference>
<feature type="compositionally biased region" description="Basic and acidic residues" evidence="3">
    <location>
        <begin position="741"/>
        <end position="760"/>
    </location>
</feature>
<feature type="region of interest" description="Disordered" evidence="3">
    <location>
        <begin position="861"/>
        <end position="963"/>
    </location>
</feature>
<feature type="compositionally biased region" description="Basic and acidic residues" evidence="3">
    <location>
        <begin position="1021"/>
        <end position="1040"/>
    </location>
</feature>
<dbReference type="GO" id="GO:0006338">
    <property type="term" value="P:chromatin remodeling"/>
    <property type="evidence" value="ECO:0007669"/>
    <property type="project" value="InterPro"/>
</dbReference>
<evidence type="ECO:0000256" key="2">
    <source>
        <dbReference type="PROSITE-ProRule" id="PRU00035"/>
    </source>
</evidence>
<reference evidence="5" key="1">
    <citation type="journal article" date="2023" name="G3 (Bethesda)">
        <title>Whole genome assemblies of Zophobas morio and Tenebrio molitor.</title>
        <authorList>
            <person name="Kaur S."/>
            <person name="Stinson S.A."/>
            <person name="diCenzo G.C."/>
        </authorList>
    </citation>
    <scope>NUCLEOTIDE SEQUENCE</scope>
    <source>
        <strain evidence="5">QUZm001</strain>
    </source>
</reference>
<feature type="compositionally biased region" description="Basic and acidic residues" evidence="3">
    <location>
        <begin position="768"/>
        <end position="801"/>
    </location>
</feature>
<evidence type="ECO:0000313" key="5">
    <source>
        <dbReference type="EMBL" id="KAJ3662903.1"/>
    </source>
</evidence>
<feature type="compositionally biased region" description="Basic residues" evidence="3">
    <location>
        <begin position="312"/>
        <end position="323"/>
    </location>
</feature>
<dbReference type="InterPro" id="IPR029614">
    <property type="entry name" value="CECR2"/>
</dbReference>
<dbReference type="SUPFAM" id="SSF47370">
    <property type="entry name" value="Bromodomain"/>
    <property type="match status" value="1"/>
</dbReference>
<feature type="compositionally biased region" description="Basic and acidic residues" evidence="3">
    <location>
        <begin position="879"/>
        <end position="904"/>
    </location>
</feature>
<dbReference type="InterPro" id="IPR001487">
    <property type="entry name" value="Bromodomain"/>
</dbReference>
<accession>A0AA38MPH7</accession>
<dbReference type="PRINTS" id="PR00503">
    <property type="entry name" value="BROMODOMAIN"/>
</dbReference>
<sequence>MFPTFIGILDIQSWWEVPSIAHFCSLFRTAFNLLDFDIEDLEEALLNDGTEENSWLQELIVRLLSGCLPNNEISTFNYQMFLRRLFRQKCQEHDQYNPFNTDVDFQLLPLRTKVDILHALCDFRLDADDVLDQLKNLEADSLRVEPLGYDSNDSAYWYFYGTRLYREDFKTKNNKKKSVWQVICFTEDDWFQLNKKFQHSTAKCERQLHHTLSENFLPELPRLFREKERLARKRLLENQPRRTSRRLRKENVEEVCDLPQEVSVDEGEQQKKRELETKRREAYERRSRIKEQSEDSQSEQSEGRYEMGGAKARQKKSKGRQRKLSTSSSNSKDAGPKSSKRKKPNEDNSKSSTSSTTTTVGRQTNNSLAAATGQIVIKTVADSHKKKLKTSEVFGQTDEDLITGMYKILDYIKCQEDAWPFADPVDEEYAPNYYSVIRKPMDLQRMEERLDAGYYKNFAKFRDDFQLIVDNCRLYNGAENEYSIMVGKLSQAFEIATEKFLDQISSSDDEIAVEFLNSDADVKEPKKNAKPESQSKASKRKPALAAKTDKKREHSLSEESLDKRSLSYDSSLDVNEGKKVTANKKDKSGKKSNKVSKKDKSKEESKKNVKEEKKEKKNLRTNNKHKKEKYSSPARSRSPSRSVSRNSFLGSYSSSPPPSSAPSSPDNRFDFFPKKHKLKPSDSDRDVENHSAAKGKQKQKQDKFKELFDQDDTNSCDTQSKKQNDKPATLPSKPKDKHNKLRETIEKLKAKSEISNKLNDDEFQFDLDAPKENKEKSRKEKDDKTRNKKDKVSRSHTKKEFDFEDSNSTMESSHTSENKKKKNNSKNSTIKNASIEALTIATEQTLKDINKWLDDTPKFSEFSSASNSPSYPAVDDFDVSNRVDNDPRKKIEKFGPKKDGVGKDIKRRTFNRDPSKFLKRREVQRTIDRLQPGKSKGNLISSVQSAKQTDELFPLGPLSKNKDTKNSLIVKTDDNAPKLSLGSVLDSFGRHKFVDDNTKTEELEESKDKEKFSFQASTNSELKEEAEAKPKTDCEKKESPVSEESSMMSGATPNLSAWFKAFGAPKVQSSQKKNDSKLDGKENDKSEDFKSDLKSKEDVPNKVPVPDLSPSTDSPVAAHGQPVPRQRKISTGSSMSERSSFSQDMDSPRVGIDERLGAYPAPYPSPLHRSPSGASPIMASPRPELSPKAAPYPPFNGQIRVGFYQDIVSNKSSPDKSCSPRDNPQSPYTQGSEHVYTPNTTQNMAYSYPNSPYYSHTPNYSNTNPTPPYNPENVNSSSYYDTNKSLTDQYQAKSSQNFNVASPANNIPSPSHPQHSPVETFRQEDQSQSKVNDKLAQTAMFPVKKRAYNETESSQMRYESEIGRNVQDNQNVQPSESMNMQNARNEEAMKHYIHQNIPDPKPLTVQTNVESFKSQSTVSPIQQQQLASPVINYSTPANPYGNSYGNDPNYPLNIPSRSLASTPTMDRKIDISKYTNMGYTGQEVNFSRSMQQYNRQELAYARPPSSNQQPVSNQQSQQTSDVPLHYSNSSPHMGYKGMEMNPPASNPQQAHSNYTNTSAHSNTNRLAQPQPLDVQSSYKSNEVSIPRPTYNTHLDMDQPLGLRGNIANLSHIVDRYNNDERMLSGLQSSASQYYGDKGLGGPHMFNKPISTSASGLPIFNQPNMGIQSYNQNIQTPSSPMYNRQMAELQSPVMTNEVKSANVAQQSVEKKSKKRKSAKTAQVVSAAESPAPSNNQGFQSYAGLKSNSPMEPSAISLKTTSVVPGSAFNFGPSPSALGIGSGLYGDKDAYPNFLEDFRAAPNYYIAAATAAHHRSTPEAPDKQTRVAAHQSSARQAPGYPFIGARQATPPGYHFMPSAQAPLMDASSPLYQHYLQAGVLNQGLLGPPGPYPPGYHPALSMRQPYESMTRPPWL</sequence>
<feature type="compositionally biased region" description="Basic residues" evidence="3">
    <location>
        <begin position="616"/>
        <end position="628"/>
    </location>
</feature>
<keyword evidence="1 2" id="KW-0103">Bromodomain</keyword>
<feature type="region of interest" description="Disordered" evidence="3">
    <location>
        <begin position="1299"/>
        <end position="1330"/>
    </location>
</feature>
<feature type="compositionally biased region" description="Basic and acidic residues" evidence="3">
    <location>
        <begin position="992"/>
        <end position="1012"/>
    </location>
</feature>
<dbReference type="GO" id="GO:0090537">
    <property type="term" value="C:CERF complex"/>
    <property type="evidence" value="ECO:0007669"/>
    <property type="project" value="InterPro"/>
</dbReference>
<feature type="compositionally biased region" description="Low complexity" evidence="3">
    <location>
        <begin position="631"/>
        <end position="654"/>
    </location>
</feature>
<comment type="caution">
    <text evidence="5">The sequence shown here is derived from an EMBL/GenBank/DDBJ whole genome shotgun (WGS) entry which is preliminary data.</text>
</comment>
<organism evidence="5 6">
    <name type="scientific">Zophobas morio</name>
    <dbReference type="NCBI Taxonomy" id="2755281"/>
    <lineage>
        <taxon>Eukaryota</taxon>
        <taxon>Metazoa</taxon>
        <taxon>Ecdysozoa</taxon>
        <taxon>Arthropoda</taxon>
        <taxon>Hexapoda</taxon>
        <taxon>Insecta</taxon>
        <taxon>Pterygota</taxon>
        <taxon>Neoptera</taxon>
        <taxon>Endopterygota</taxon>
        <taxon>Coleoptera</taxon>
        <taxon>Polyphaga</taxon>
        <taxon>Cucujiformia</taxon>
        <taxon>Tenebrionidae</taxon>
        <taxon>Zophobas</taxon>
    </lineage>
</organism>
<feature type="compositionally biased region" description="Polar residues" evidence="3">
    <location>
        <begin position="1299"/>
        <end position="1314"/>
    </location>
</feature>
<feature type="compositionally biased region" description="Basic and acidic residues" evidence="3">
    <location>
        <begin position="699"/>
        <end position="708"/>
    </location>
</feature>
<feature type="compositionally biased region" description="Basic and acidic residues" evidence="3">
    <location>
        <begin position="575"/>
        <end position="586"/>
    </location>
</feature>
<feature type="compositionally biased region" description="Polar residues" evidence="3">
    <location>
        <begin position="938"/>
        <end position="947"/>
    </location>
</feature>
<feature type="compositionally biased region" description="Polar residues" evidence="3">
    <location>
        <begin position="1129"/>
        <end position="1145"/>
    </location>
</feature>
<dbReference type="EMBL" id="JALNTZ010000002">
    <property type="protein sequence ID" value="KAJ3662903.1"/>
    <property type="molecule type" value="Genomic_DNA"/>
</dbReference>
<feature type="compositionally biased region" description="Low complexity" evidence="3">
    <location>
        <begin position="861"/>
        <end position="870"/>
    </location>
</feature>
<dbReference type="Proteomes" id="UP001168821">
    <property type="component" value="Unassembled WGS sequence"/>
</dbReference>
<dbReference type="SMART" id="SM00297">
    <property type="entry name" value="BROMO"/>
    <property type="match status" value="1"/>
</dbReference>
<feature type="region of interest" description="Disordered" evidence="3">
    <location>
        <begin position="263"/>
        <end position="366"/>
    </location>
</feature>
<keyword evidence="6" id="KW-1185">Reference proteome</keyword>
<dbReference type="CDD" id="cd05509">
    <property type="entry name" value="Bromo_gcn5_like"/>
    <property type="match status" value="1"/>
</dbReference>
<evidence type="ECO:0000313" key="6">
    <source>
        <dbReference type="Proteomes" id="UP001168821"/>
    </source>
</evidence>
<evidence type="ECO:0000256" key="1">
    <source>
        <dbReference type="ARBA" id="ARBA00023117"/>
    </source>
</evidence>
<feature type="compositionally biased region" description="Polar residues" evidence="3">
    <location>
        <begin position="1207"/>
        <end position="1256"/>
    </location>
</feature>
<feature type="compositionally biased region" description="Basic and acidic residues" evidence="3">
    <location>
        <begin position="268"/>
        <end position="293"/>
    </location>
</feature>
<proteinExistence type="predicted"/>
<dbReference type="PROSITE" id="PS50014">
    <property type="entry name" value="BROMODOMAIN_2"/>
    <property type="match status" value="1"/>
</dbReference>
<feature type="domain" description="Bromo" evidence="4">
    <location>
        <begin position="413"/>
        <end position="483"/>
    </location>
</feature>
<feature type="compositionally biased region" description="Basic and acidic residues" evidence="3">
    <location>
        <begin position="910"/>
        <end position="928"/>
    </location>
</feature>
<feature type="compositionally biased region" description="Basic and acidic residues" evidence="3">
    <location>
        <begin position="596"/>
        <end position="615"/>
    </location>
</feature>
<feature type="compositionally biased region" description="Basic and acidic residues" evidence="3">
    <location>
        <begin position="547"/>
        <end position="566"/>
    </location>
</feature>
<feature type="compositionally biased region" description="Low complexity" evidence="3">
    <location>
        <begin position="350"/>
        <end position="359"/>
    </location>
</feature>
<feature type="region of interest" description="Disordered" evidence="3">
    <location>
        <begin position="1501"/>
        <end position="1578"/>
    </location>
</feature>
<evidence type="ECO:0000259" key="4">
    <source>
        <dbReference type="PROSITE" id="PS50014"/>
    </source>
</evidence>
<dbReference type="InterPro" id="IPR036427">
    <property type="entry name" value="Bromodomain-like_sf"/>
</dbReference>
<dbReference type="Gene3D" id="1.20.920.10">
    <property type="entry name" value="Bromodomain-like"/>
    <property type="match status" value="1"/>
</dbReference>
<dbReference type="PANTHER" id="PTHR47092">
    <property type="entry name" value="CAT EYE SYNDROME CRITICAL REGION PROTEIN 2"/>
    <property type="match status" value="1"/>
</dbReference>
<evidence type="ECO:0000256" key="3">
    <source>
        <dbReference type="SAM" id="MobiDB-lite"/>
    </source>
</evidence>
<feature type="compositionally biased region" description="Basic and acidic residues" evidence="3">
    <location>
        <begin position="667"/>
        <end position="691"/>
    </location>
</feature>
<name>A0AA38MPH7_9CUCU</name>
<dbReference type="PROSITE" id="PS00633">
    <property type="entry name" value="BROMODOMAIN_1"/>
    <property type="match status" value="1"/>
</dbReference>